<dbReference type="InterPro" id="IPR036380">
    <property type="entry name" value="Isochorismatase-like_sf"/>
</dbReference>
<dbReference type="InterPro" id="IPR016291">
    <property type="entry name" value="Isochorismatase"/>
</dbReference>
<accession>A0A240BY23</accession>
<dbReference type="Pfam" id="PF00857">
    <property type="entry name" value="Isochorismatase"/>
    <property type="match status" value="1"/>
</dbReference>
<evidence type="ECO:0000313" key="4">
    <source>
        <dbReference type="Proteomes" id="UP000215134"/>
    </source>
</evidence>
<dbReference type="GO" id="GO:0008908">
    <property type="term" value="F:isochorismatase activity"/>
    <property type="evidence" value="ECO:0007669"/>
    <property type="project" value="InterPro"/>
</dbReference>
<dbReference type="EC" id="3.5.1.-" evidence="3"/>
<dbReference type="Gene3D" id="3.40.50.850">
    <property type="entry name" value="Isochorismatase-like"/>
    <property type="match status" value="1"/>
</dbReference>
<dbReference type="Proteomes" id="UP000215134">
    <property type="component" value="Chromosome 1"/>
</dbReference>
<name>A0A240BY23_SERFI</name>
<dbReference type="EMBL" id="LT906479">
    <property type="protein sequence ID" value="SNV99816.1"/>
    <property type="molecule type" value="Genomic_DNA"/>
</dbReference>
<feature type="domain" description="Isochorismatase-like" evidence="2">
    <location>
        <begin position="13"/>
        <end position="185"/>
    </location>
</feature>
<keyword evidence="4" id="KW-1185">Reference proteome</keyword>
<dbReference type="InterPro" id="IPR050272">
    <property type="entry name" value="Isochorismatase-like_hydrls"/>
</dbReference>
<dbReference type="PANTHER" id="PTHR43540">
    <property type="entry name" value="PEROXYUREIDOACRYLATE/UREIDOACRYLATE AMIDOHYDROLASE-RELATED"/>
    <property type="match status" value="1"/>
</dbReference>
<keyword evidence="1 3" id="KW-0378">Hydrolase</keyword>
<evidence type="ECO:0000313" key="3">
    <source>
        <dbReference type="EMBL" id="SNV99816.1"/>
    </source>
</evidence>
<dbReference type="SUPFAM" id="SSF52499">
    <property type="entry name" value="Isochorismatase-like hydrolases"/>
    <property type="match status" value="1"/>
</dbReference>
<dbReference type="AlphaFoldDB" id="A0A240BY23"/>
<dbReference type="PRINTS" id="PR01398">
    <property type="entry name" value="ISCHRISMTASE"/>
</dbReference>
<dbReference type="RefSeq" id="WP_061799145.1">
    <property type="nucleotide sequence ID" value="NZ_CABITV010000002.1"/>
</dbReference>
<gene>
    <name evidence="3" type="primary">rutB_2</name>
    <name evidence="3" type="ORF">SAMEA4384070_02017</name>
</gene>
<dbReference type="STRING" id="1411141.GCA_001590885_03635"/>
<proteinExistence type="predicted"/>
<dbReference type="PANTHER" id="PTHR43540:SF6">
    <property type="entry name" value="ISOCHORISMATASE-LIKE DOMAIN-CONTAINING PROTEIN"/>
    <property type="match status" value="1"/>
</dbReference>
<organism evidence="3 4">
    <name type="scientific">Serratia ficaria</name>
    <dbReference type="NCBI Taxonomy" id="61651"/>
    <lineage>
        <taxon>Bacteria</taxon>
        <taxon>Pseudomonadati</taxon>
        <taxon>Pseudomonadota</taxon>
        <taxon>Gammaproteobacteria</taxon>
        <taxon>Enterobacterales</taxon>
        <taxon>Yersiniaceae</taxon>
        <taxon>Serratia</taxon>
    </lineage>
</organism>
<reference evidence="3 4" key="1">
    <citation type="submission" date="2017-06" db="EMBL/GenBank/DDBJ databases">
        <authorList>
            <consortium name="Pathogen Informatics"/>
        </authorList>
    </citation>
    <scope>NUCLEOTIDE SEQUENCE [LARGE SCALE GENOMIC DNA]</scope>
    <source>
        <strain evidence="3 4">NCTC12148</strain>
    </source>
</reference>
<dbReference type="CDD" id="cd00431">
    <property type="entry name" value="cysteine_hydrolases"/>
    <property type="match status" value="1"/>
</dbReference>
<evidence type="ECO:0000256" key="1">
    <source>
        <dbReference type="ARBA" id="ARBA00022801"/>
    </source>
</evidence>
<sequence length="200" mass="22122">MQRQTQGCGHRAAILVIDMQHDFLDADAPIPCSGGLDIVESLHMLLDFARGEGISVIYTQEAHRTSRVDFGRELDYGETLHCLEGTQGVDIIPQLCPQNGDLVLIKRRYSAFFATDLDLLLRGLGVDTLVLTGVATDVCVRATAQDAMQLDYHVVVPRECVAGTNLERHDAALENINYVFGKVQDLVEVIDVLRMREAVE</sequence>
<evidence type="ECO:0000259" key="2">
    <source>
        <dbReference type="Pfam" id="PF00857"/>
    </source>
</evidence>
<dbReference type="InterPro" id="IPR000868">
    <property type="entry name" value="Isochorismatase-like_dom"/>
</dbReference>
<protein>
    <submittedName>
        <fullName evidence="3">Peroxyureidoacrylate/ureidoacrylate amidohydrolase RutB</fullName>
        <ecNumber evidence="3">3.5.1.-</ecNumber>
    </submittedName>
</protein>
<dbReference type="OrthoDB" id="9807387at2"/>
<dbReference type="GeneID" id="75027177"/>
<dbReference type="KEGG" id="sfj:SAMEA4384070_2017"/>